<dbReference type="GO" id="GO:0003824">
    <property type="term" value="F:catalytic activity"/>
    <property type="evidence" value="ECO:0007669"/>
    <property type="project" value="InterPro"/>
</dbReference>
<dbReference type="InterPro" id="IPR020556">
    <property type="entry name" value="Amidase_CS"/>
</dbReference>
<dbReference type="PIRSF" id="PIRSF001221">
    <property type="entry name" value="Amidase_fungi"/>
    <property type="match status" value="1"/>
</dbReference>
<dbReference type="Proteomes" id="UP000283128">
    <property type="component" value="Unassembled WGS sequence"/>
</dbReference>
<evidence type="ECO:0000313" key="4">
    <source>
        <dbReference type="Proteomes" id="UP000283128"/>
    </source>
</evidence>
<name>A0A3S2YV01_9ACTN</name>
<dbReference type="AlphaFoldDB" id="A0A3S2YV01"/>
<dbReference type="PANTHER" id="PTHR11895:SF76">
    <property type="entry name" value="INDOLEACETAMIDE HYDROLASE"/>
    <property type="match status" value="1"/>
</dbReference>
<dbReference type="OrthoDB" id="182039at2"/>
<dbReference type="InterPro" id="IPR023631">
    <property type="entry name" value="Amidase_dom"/>
</dbReference>
<evidence type="ECO:0000313" key="3">
    <source>
        <dbReference type="EMBL" id="RVU19984.1"/>
    </source>
</evidence>
<dbReference type="RefSeq" id="WP_127831238.1">
    <property type="nucleotide sequence ID" value="NZ_RZYA01000016.1"/>
</dbReference>
<protein>
    <submittedName>
        <fullName evidence="3">Amidase</fullName>
    </submittedName>
</protein>
<dbReference type="InterPro" id="IPR036928">
    <property type="entry name" value="AS_sf"/>
</dbReference>
<dbReference type="PROSITE" id="PS00571">
    <property type="entry name" value="AMIDASES"/>
    <property type="match status" value="1"/>
</dbReference>
<dbReference type="InterPro" id="IPR000120">
    <property type="entry name" value="Amidase"/>
</dbReference>
<keyword evidence="4" id="KW-1185">Reference proteome</keyword>
<dbReference type="EMBL" id="RZYA01000016">
    <property type="protein sequence ID" value="RVU19984.1"/>
    <property type="molecule type" value="Genomic_DNA"/>
</dbReference>
<sequence>MKGSTTDTAPVQGAAVHLWSLTAVELRARLLAKEISCREVLDSFQRRIEEVNPQVNAIVTHCPERAREAAARADDRYARTGRPLGPLHGLPVAHKDLVDTAGLRTTYGSRVYAAHVPDRDALLAQRYREAGAILVGKTNTPEFGAGSHTVNDVFGATRNPYDLTRSAGGSSGGAAAALATGMLPIADGSDMGGSLRNPAAFCHVVGLRPSAGRVPNWPSTAPYFPYPTNGALGRCVEDVALQMAVIGVPDPRAPLAAPYPESFDLGGGFEPAGRRVAFDADLGGLPVDPAVSGVLARVPQVLAALGCDVHEGGPGWDGADDAFLTWRAWYQVLCFGELVDEHRELLRENIVWNVDQGRRVTGEDLVRAEKQRNAVTERARAFLDTHEFLLCPTSQVAPFDIGLNHPPQVDGVPTRHYLDWMRACSRVTVTGFPAASVPFGFTDDGLPVGVQVVGRPGADADVLRFAGALQEAATGSRVAPVAHTVDARREPPPRSRPSAGEGSWSP</sequence>
<dbReference type="PANTHER" id="PTHR11895">
    <property type="entry name" value="TRANSAMIDASE"/>
    <property type="match status" value="1"/>
</dbReference>
<dbReference type="Gene3D" id="3.90.1300.10">
    <property type="entry name" value="Amidase signature (AS) domain"/>
    <property type="match status" value="1"/>
</dbReference>
<evidence type="ECO:0000256" key="1">
    <source>
        <dbReference type="SAM" id="MobiDB-lite"/>
    </source>
</evidence>
<proteinExistence type="predicted"/>
<gene>
    <name evidence="3" type="ORF">EOT10_28685</name>
</gene>
<feature type="region of interest" description="Disordered" evidence="1">
    <location>
        <begin position="476"/>
        <end position="506"/>
    </location>
</feature>
<dbReference type="Pfam" id="PF01425">
    <property type="entry name" value="Amidase"/>
    <property type="match status" value="1"/>
</dbReference>
<evidence type="ECO:0000259" key="2">
    <source>
        <dbReference type="Pfam" id="PF01425"/>
    </source>
</evidence>
<accession>A0A3S2YV01</accession>
<feature type="compositionally biased region" description="Low complexity" evidence="1">
    <location>
        <begin position="496"/>
        <end position="506"/>
    </location>
</feature>
<dbReference type="SUPFAM" id="SSF75304">
    <property type="entry name" value="Amidase signature (AS) enzymes"/>
    <property type="match status" value="1"/>
</dbReference>
<comment type="caution">
    <text evidence="3">The sequence shown here is derived from an EMBL/GenBank/DDBJ whole genome shotgun (WGS) entry which is preliminary data.</text>
</comment>
<feature type="domain" description="Amidase" evidence="2">
    <location>
        <begin position="39"/>
        <end position="463"/>
    </location>
</feature>
<organism evidence="3 4">
    <name type="scientific">Streptomyces antnestii</name>
    <dbReference type="NCBI Taxonomy" id="2494256"/>
    <lineage>
        <taxon>Bacteria</taxon>
        <taxon>Bacillati</taxon>
        <taxon>Actinomycetota</taxon>
        <taxon>Actinomycetes</taxon>
        <taxon>Kitasatosporales</taxon>
        <taxon>Streptomycetaceae</taxon>
        <taxon>Streptomyces</taxon>
    </lineage>
</organism>
<reference evidence="3 4" key="1">
    <citation type="submission" date="2019-01" db="EMBL/GenBank/DDBJ databases">
        <title>Genome sequences of Streptomyces and Rhizobium isolates collected from root and soil.</title>
        <authorList>
            <person name="Chhettri S."/>
            <person name="Sevigny J.L."/>
            <person name="Sen A."/>
            <person name="Ennis N."/>
            <person name="Tisa L."/>
        </authorList>
    </citation>
    <scope>NUCLEOTIDE SEQUENCE [LARGE SCALE GENOMIC DNA]</scope>
    <source>
        <strain evidence="3 4">San01</strain>
    </source>
</reference>